<dbReference type="Proteomes" id="UP000041254">
    <property type="component" value="Unassembled WGS sequence"/>
</dbReference>
<accession>A0A0G4GGF0</accession>
<evidence type="ECO:0000313" key="1">
    <source>
        <dbReference type="EMBL" id="CEM28693.1"/>
    </source>
</evidence>
<organism evidence="1 2">
    <name type="scientific">Vitrella brassicaformis (strain CCMP3155)</name>
    <dbReference type="NCBI Taxonomy" id="1169540"/>
    <lineage>
        <taxon>Eukaryota</taxon>
        <taxon>Sar</taxon>
        <taxon>Alveolata</taxon>
        <taxon>Colpodellida</taxon>
        <taxon>Vitrellaceae</taxon>
        <taxon>Vitrella</taxon>
    </lineage>
</organism>
<evidence type="ECO:0008006" key="3">
    <source>
        <dbReference type="Google" id="ProtNLM"/>
    </source>
</evidence>
<proteinExistence type="predicted"/>
<evidence type="ECO:0000313" key="2">
    <source>
        <dbReference type="Proteomes" id="UP000041254"/>
    </source>
</evidence>
<protein>
    <recommendedName>
        <fullName evidence="3">SAM domain-containing protein</fullName>
    </recommendedName>
</protein>
<dbReference type="InParanoid" id="A0A0G4GGF0"/>
<dbReference type="EMBL" id="CDMY01000656">
    <property type="protein sequence ID" value="CEM28693.1"/>
    <property type="molecule type" value="Genomic_DNA"/>
</dbReference>
<keyword evidence="2" id="KW-1185">Reference proteome</keyword>
<dbReference type="VEuPathDB" id="CryptoDB:Vbra_17781"/>
<dbReference type="AlphaFoldDB" id="A0A0G4GGF0"/>
<sequence>MGLDSIHLTLPDTPNQACLSDFDLAIETALRDTGIDPLFRDVLTAKGLDSWDTMRALVENEPLACKALEGIGIPPLKCIHFVNEMKRTVHGCDDTDSHVTDPQAPLIQDNRERAMVTLRQRHHGGTAGAVVGSVASGLLGLSLAPSAGVAAGVASAAFGAGLGWQLGTLAANWYVGWRFTAAGVDLTNRQKEVLVLHATAAGGLAGLAAGAGAAVATRAAAASSVALRRFLAGQWVQLTAEGRDVWVRVRPVVGVAARELMKMTRQMWECSYQGRVHEGQVDFGAHAVNFGRCDEWVRAVIVALLMAALGTQRGGQMSPVR</sequence>
<reference evidence="1 2" key="1">
    <citation type="submission" date="2014-11" db="EMBL/GenBank/DDBJ databases">
        <authorList>
            <person name="Zhu J."/>
            <person name="Qi W."/>
            <person name="Song R."/>
        </authorList>
    </citation>
    <scope>NUCLEOTIDE SEQUENCE [LARGE SCALE GENOMIC DNA]</scope>
</reference>
<gene>
    <name evidence="1" type="ORF">Vbra_17781</name>
</gene>
<name>A0A0G4GGF0_VITBC</name>